<evidence type="ECO:0000256" key="3">
    <source>
        <dbReference type="ARBA" id="ARBA00023163"/>
    </source>
</evidence>
<evidence type="ECO:0000313" key="5">
    <source>
        <dbReference type="EMBL" id="AFM40620.1"/>
    </source>
</evidence>
<dbReference type="PROSITE" id="PS50987">
    <property type="entry name" value="HTH_ARSR_2"/>
    <property type="match status" value="1"/>
</dbReference>
<dbReference type="PANTHER" id="PTHR33154">
    <property type="entry name" value="TRANSCRIPTIONAL REGULATOR, ARSR FAMILY"/>
    <property type="match status" value="1"/>
</dbReference>
<keyword evidence="6" id="KW-1185">Reference proteome</keyword>
<dbReference type="Pfam" id="PF01022">
    <property type="entry name" value="HTH_5"/>
    <property type="match status" value="1"/>
</dbReference>
<dbReference type="HOGENOM" id="CLU_097806_3_2_9"/>
<dbReference type="STRING" id="646529.Desaci_1618"/>
<reference evidence="5 6" key="1">
    <citation type="journal article" date="2012" name="J. Bacteriol.">
        <title>Complete genome sequences of Desulfosporosinus orientis DSM765T, Desulfosporosinus youngiae DSM17734T, Desulfosporosinus meridiei DSM13257T, and Desulfosporosinus acidiphilus DSM22704T.</title>
        <authorList>
            <person name="Pester M."/>
            <person name="Brambilla E."/>
            <person name="Alazard D."/>
            <person name="Rattei T."/>
            <person name="Weinmaier T."/>
            <person name="Han J."/>
            <person name="Lucas S."/>
            <person name="Lapidus A."/>
            <person name="Cheng J.F."/>
            <person name="Goodwin L."/>
            <person name="Pitluck S."/>
            <person name="Peters L."/>
            <person name="Ovchinnikova G."/>
            <person name="Teshima H."/>
            <person name="Detter J.C."/>
            <person name="Han C.S."/>
            <person name="Tapia R."/>
            <person name="Land M.L."/>
            <person name="Hauser L."/>
            <person name="Kyrpides N.C."/>
            <person name="Ivanova N.N."/>
            <person name="Pagani I."/>
            <person name="Huntmann M."/>
            <person name="Wei C.L."/>
            <person name="Davenport K.W."/>
            <person name="Daligault H."/>
            <person name="Chain P.S."/>
            <person name="Chen A."/>
            <person name="Mavromatis K."/>
            <person name="Markowitz V."/>
            <person name="Szeto E."/>
            <person name="Mikhailova N."/>
            <person name="Pati A."/>
            <person name="Wagner M."/>
            <person name="Woyke T."/>
            <person name="Ollivier B."/>
            <person name="Klenk H.P."/>
            <person name="Spring S."/>
            <person name="Loy A."/>
        </authorList>
    </citation>
    <scope>NUCLEOTIDE SEQUENCE [LARGE SCALE GENOMIC DNA]</scope>
    <source>
        <strain evidence="6">DSM 22704 / JCM 16185 / SJ4</strain>
    </source>
</reference>
<proteinExistence type="predicted"/>
<dbReference type="GO" id="GO:0003677">
    <property type="term" value="F:DNA binding"/>
    <property type="evidence" value="ECO:0007669"/>
    <property type="project" value="UniProtKB-KW"/>
</dbReference>
<dbReference type="Gene3D" id="1.10.10.10">
    <property type="entry name" value="Winged helix-like DNA-binding domain superfamily/Winged helix DNA-binding domain"/>
    <property type="match status" value="1"/>
</dbReference>
<evidence type="ECO:0000256" key="2">
    <source>
        <dbReference type="ARBA" id="ARBA00023125"/>
    </source>
</evidence>
<dbReference type="KEGG" id="dai:Desaci_1618"/>
<dbReference type="InterPro" id="IPR011991">
    <property type="entry name" value="ArsR-like_HTH"/>
</dbReference>
<evidence type="ECO:0000256" key="1">
    <source>
        <dbReference type="ARBA" id="ARBA00023015"/>
    </source>
</evidence>
<dbReference type="InterPro" id="IPR036388">
    <property type="entry name" value="WH-like_DNA-bd_sf"/>
</dbReference>
<evidence type="ECO:0000313" key="6">
    <source>
        <dbReference type="Proteomes" id="UP000002892"/>
    </source>
</evidence>
<dbReference type="CDD" id="cd00090">
    <property type="entry name" value="HTH_ARSR"/>
    <property type="match status" value="1"/>
</dbReference>
<name>I4D496_DESAJ</name>
<dbReference type="GO" id="GO:0003700">
    <property type="term" value="F:DNA-binding transcription factor activity"/>
    <property type="evidence" value="ECO:0007669"/>
    <property type="project" value="InterPro"/>
</dbReference>
<dbReference type="InterPro" id="IPR051081">
    <property type="entry name" value="HTH_MetalResp_TranReg"/>
</dbReference>
<dbReference type="PANTHER" id="PTHR33154:SF18">
    <property type="entry name" value="ARSENICAL RESISTANCE OPERON REPRESSOR"/>
    <property type="match status" value="1"/>
</dbReference>
<dbReference type="Proteomes" id="UP000002892">
    <property type="component" value="Chromosome"/>
</dbReference>
<dbReference type="InterPro" id="IPR001845">
    <property type="entry name" value="HTH_ArsR_DNA-bd_dom"/>
</dbReference>
<dbReference type="AlphaFoldDB" id="I4D496"/>
<keyword evidence="3" id="KW-0804">Transcription</keyword>
<evidence type="ECO:0000259" key="4">
    <source>
        <dbReference type="PROSITE" id="PS50987"/>
    </source>
</evidence>
<accession>I4D496</accession>
<feature type="domain" description="HTH arsR-type" evidence="4">
    <location>
        <begin position="10"/>
        <end position="113"/>
    </location>
</feature>
<dbReference type="InterPro" id="IPR036390">
    <property type="entry name" value="WH_DNA-bd_sf"/>
</dbReference>
<dbReference type="SUPFAM" id="SSF46785">
    <property type="entry name" value="Winged helix' DNA-binding domain"/>
    <property type="match status" value="1"/>
</dbReference>
<dbReference type="NCBIfam" id="NF033788">
    <property type="entry name" value="HTH_metalloreg"/>
    <property type="match status" value="1"/>
</dbReference>
<dbReference type="eggNOG" id="COG0640">
    <property type="taxonomic scope" value="Bacteria"/>
</dbReference>
<keyword evidence="1" id="KW-0805">Transcription regulation</keyword>
<organism evidence="5 6">
    <name type="scientific">Desulfosporosinus acidiphilus (strain DSM 22704 / JCM 16185 / SJ4)</name>
    <dbReference type="NCBI Taxonomy" id="646529"/>
    <lineage>
        <taxon>Bacteria</taxon>
        <taxon>Bacillati</taxon>
        <taxon>Bacillota</taxon>
        <taxon>Clostridia</taxon>
        <taxon>Eubacteriales</taxon>
        <taxon>Desulfitobacteriaceae</taxon>
        <taxon>Desulfosporosinus</taxon>
    </lineage>
</organism>
<sequence length="113" mass="13070">MFISKKFDIISFMIDIVKISKALGDPIRYNILLMLLNHKGCTSSLCQTDMEGVCNCEIMEEFGMIQSRVSYHMKELCESGLVTEIPKGKWKYYTLNKEAIREYSKELGVIFQL</sequence>
<protein>
    <submittedName>
        <fullName evidence="5">Putative transcriptional regulator</fullName>
    </submittedName>
</protein>
<gene>
    <name evidence="5" type="ordered locus">Desaci_1618</name>
</gene>
<dbReference type="SMART" id="SM00418">
    <property type="entry name" value="HTH_ARSR"/>
    <property type="match status" value="1"/>
</dbReference>
<keyword evidence="2" id="KW-0238">DNA-binding</keyword>
<dbReference type="EMBL" id="CP003639">
    <property type="protein sequence ID" value="AFM40620.1"/>
    <property type="molecule type" value="Genomic_DNA"/>
</dbReference>